<proteinExistence type="predicted"/>
<organism evidence="1 2">
    <name type="scientific">[Clostridium] fimetarium</name>
    <dbReference type="NCBI Taxonomy" id="99656"/>
    <lineage>
        <taxon>Bacteria</taxon>
        <taxon>Bacillati</taxon>
        <taxon>Bacillota</taxon>
        <taxon>Clostridia</taxon>
        <taxon>Lachnospirales</taxon>
        <taxon>Lachnospiraceae</taxon>
    </lineage>
</organism>
<dbReference type="Proteomes" id="UP000199701">
    <property type="component" value="Unassembled WGS sequence"/>
</dbReference>
<accession>A0A1I0NTJ3</accession>
<name>A0A1I0NTJ3_9FIRM</name>
<gene>
    <name evidence="1" type="ORF">SAMN05421659_103325</name>
</gene>
<dbReference type="RefSeq" id="WP_092451587.1">
    <property type="nucleotide sequence ID" value="NZ_FOJI01000003.1"/>
</dbReference>
<evidence type="ECO:0000313" key="2">
    <source>
        <dbReference type="Proteomes" id="UP000199701"/>
    </source>
</evidence>
<dbReference type="OrthoDB" id="740138at2"/>
<sequence length="225" mass="26421">MVMYPTILINAMQGYFEFSKIGTMVYLLNGGWYVYDTTFKEYLNVEFQELFLEMETKSNSIIEKFNLKKNYKNEDTYNKSFLQDKSVIFAHTTLKDNMEIADLIFYDKNNVYLMHNKGKFNGEGARDLINQILVANEYLTSNLGADREKFLNDYYIKLCNKVHKEQLTISLSQFSNLFNKRICYIAGFMEGYKKSSQSLYAKFLVVEMNKKFHAMGRGFMLLGIK</sequence>
<dbReference type="EMBL" id="FOJI01000003">
    <property type="protein sequence ID" value="SEW04230.1"/>
    <property type="molecule type" value="Genomic_DNA"/>
</dbReference>
<dbReference type="AlphaFoldDB" id="A0A1I0NTJ3"/>
<evidence type="ECO:0000313" key="1">
    <source>
        <dbReference type="EMBL" id="SEW04230.1"/>
    </source>
</evidence>
<protein>
    <submittedName>
        <fullName evidence="1">Sporadically distributed protein, TIGR04141 family</fullName>
    </submittedName>
</protein>
<reference evidence="1 2" key="1">
    <citation type="submission" date="2016-10" db="EMBL/GenBank/DDBJ databases">
        <authorList>
            <person name="de Groot N.N."/>
        </authorList>
    </citation>
    <scope>NUCLEOTIDE SEQUENCE [LARGE SCALE GENOMIC DNA]</scope>
    <source>
        <strain evidence="1 2">DSM 9179</strain>
    </source>
</reference>
<dbReference type="STRING" id="99656.SAMN05421659_103325"/>
<keyword evidence="2" id="KW-1185">Reference proteome</keyword>